<feature type="transmembrane region" description="Helical" evidence="1">
    <location>
        <begin position="96"/>
        <end position="120"/>
    </location>
</feature>
<name>A0A4Q9GVM4_9MICO</name>
<accession>A0A4Q9GVM4</accession>
<feature type="transmembrane region" description="Helical" evidence="1">
    <location>
        <begin position="12"/>
        <end position="42"/>
    </location>
</feature>
<keyword evidence="3" id="KW-1185">Reference proteome</keyword>
<dbReference type="RefSeq" id="WP_130980340.1">
    <property type="nucleotide sequence ID" value="NZ_SISG01000001.1"/>
</dbReference>
<gene>
    <name evidence="2" type="ORF">EYE40_01805</name>
</gene>
<dbReference type="Proteomes" id="UP000294194">
    <property type="component" value="Unassembled WGS sequence"/>
</dbReference>
<dbReference type="EMBL" id="SISG01000001">
    <property type="protein sequence ID" value="TBN56230.1"/>
    <property type="molecule type" value="Genomic_DNA"/>
</dbReference>
<evidence type="ECO:0000313" key="2">
    <source>
        <dbReference type="EMBL" id="TBN56230.1"/>
    </source>
</evidence>
<proteinExistence type="predicted"/>
<keyword evidence="1" id="KW-1133">Transmembrane helix</keyword>
<evidence type="ECO:0000313" key="3">
    <source>
        <dbReference type="Proteomes" id="UP000294194"/>
    </source>
</evidence>
<dbReference type="AlphaFoldDB" id="A0A4Q9GVM4"/>
<feature type="transmembrane region" description="Helical" evidence="1">
    <location>
        <begin position="140"/>
        <end position="173"/>
    </location>
</feature>
<evidence type="ECO:0000256" key="1">
    <source>
        <dbReference type="SAM" id="Phobius"/>
    </source>
</evidence>
<protein>
    <submittedName>
        <fullName evidence="2">Uncharacterized protein</fullName>
    </submittedName>
</protein>
<keyword evidence="1" id="KW-0812">Transmembrane</keyword>
<reference evidence="3" key="1">
    <citation type="submission" date="2019-02" db="EMBL/GenBank/DDBJ databases">
        <title>Glaciihabitans arcticus sp. nov., a psychrotolerant bacterium isolated from polar soil.</title>
        <authorList>
            <person name="Dahal R.H."/>
        </authorList>
    </citation>
    <scope>NUCLEOTIDE SEQUENCE [LARGE SCALE GENOMIC DNA]</scope>
    <source>
        <strain evidence="3">RP-3-7</strain>
    </source>
</reference>
<keyword evidence="1" id="KW-0472">Membrane</keyword>
<organism evidence="2 3">
    <name type="scientific">Glaciihabitans arcticus</name>
    <dbReference type="NCBI Taxonomy" id="2668039"/>
    <lineage>
        <taxon>Bacteria</taxon>
        <taxon>Bacillati</taxon>
        <taxon>Actinomycetota</taxon>
        <taxon>Actinomycetes</taxon>
        <taxon>Micrococcales</taxon>
        <taxon>Microbacteriaceae</taxon>
        <taxon>Glaciihabitans</taxon>
    </lineage>
</organism>
<feature type="transmembrane region" description="Helical" evidence="1">
    <location>
        <begin position="62"/>
        <end position="84"/>
    </location>
</feature>
<comment type="caution">
    <text evidence="2">The sequence shown here is derived from an EMBL/GenBank/DDBJ whole genome shotgun (WGS) entry which is preliminary data.</text>
</comment>
<sequence length="187" mass="19323">MTGPDFTAKRHPLPAAIAAGVFLVLATLVGVTSGVIGVVYMQGVTMQSLDGFEYALPAFGQALPHTLGLMVPVAIGLFLSLWLIAPLRFGMGLGAAIGRTFLALVVGLILSVLVQAFLVLGQNQLALNPGGGEQPDDRLYLLIGGGLLNTAWTLFADTLGLALAAGLGAWGWLRTRVPALSDESVSA</sequence>